<comment type="caution">
    <text evidence="9">The sequence shown here is derived from an EMBL/GenBank/DDBJ whole genome shotgun (WGS) entry which is preliminary data.</text>
</comment>
<dbReference type="Proteomes" id="UP000235965">
    <property type="component" value="Unassembled WGS sequence"/>
</dbReference>
<dbReference type="OrthoDB" id="5800391at2759"/>
<evidence type="ECO:0008006" key="11">
    <source>
        <dbReference type="Google" id="ProtNLM"/>
    </source>
</evidence>
<dbReference type="GO" id="GO:0008527">
    <property type="term" value="F:taste receptor activity"/>
    <property type="evidence" value="ECO:0007669"/>
    <property type="project" value="InterPro"/>
</dbReference>
<reference evidence="9 10" key="1">
    <citation type="submission" date="2017-12" db="EMBL/GenBank/DDBJ databases">
        <title>Hemimetabolous genomes reveal molecular basis of termite eusociality.</title>
        <authorList>
            <person name="Harrison M.C."/>
            <person name="Jongepier E."/>
            <person name="Robertson H.M."/>
            <person name="Arning N."/>
            <person name="Bitard-Feildel T."/>
            <person name="Chao H."/>
            <person name="Childers C.P."/>
            <person name="Dinh H."/>
            <person name="Doddapaneni H."/>
            <person name="Dugan S."/>
            <person name="Gowin J."/>
            <person name="Greiner C."/>
            <person name="Han Y."/>
            <person name="Hu H."/>
            <person name="Hughes D.S.T."/>
            <person name="Huylmans A.-K."/>
            <person name="Kemena C."/>
            <person name="Kremer L.P.M."/>
            <person name="Lee S.L."/>
            <person name="Lopez-Ezquerra A."/>
            <person name="Mallet L."/>
            <person name="Monroy-Kuhn J.M."/>
            <person name="Moser A."/>
            <person name="Murali S.C."/>
            <person name="Muzny D.M."/>
            <person name="Otani S."/>
            <person name="Piulachs M.-D."/>
            <person name="Poelchau M."/>
            <person name="Qu J."/>
            <person name="Schaub F."/>
            <person name="Wada-Katsumata A."/>
            <person name="Worley K.C."/>
            <person name="Xie Q."/>
            <person name="Ylla G."/>
            <person name="Poulsen M."/>
            <person name="Gibbs R.A."/>
            <person name="Schal C."/>
            <person name="Richards S."/>
            <person name="Belles X."/>
            <person name="Korb J."/>
            <person name="Bornberg-Bauer E."/>
        </authorList>
    </citation>
    <scope>NUCLEOTIDE SEQUENCE [LARGE SCALE GENOMIC DNA]</scope>
    <source>
        <tissue evidence="9">Whole body</tissue>
    </source>
</reference>
<evidence type="ECO:0000256" key="8">
    <source>
        <dbReference type="SAM" id="Phobius"/>
    </source>
</evidence>
<dbReference type="GO" id="GO:0050916">
    <property type="term" value="P:sensory perception of sweet taste"/>
    <property type="evidence" value="ECO:0007669"/>
    <property type="project" value="UniProtKB-ARBA"/>
</dbReference>
<evidence type="ECO:0000256" key="4">
    <source>
        <dbReference type="ARBA" id="ARBA00022692"/>
    </source>
</evidence>
<name>A0A2J7PVB2_9NEOP</name>
<comment type="subcellular location">
    <subcellularLocation>
        <location evidence="1">Cell membrane</location>
        <topology evidence="1">Multi-pass membrane protein</topology>
    </subcellularLocation>
</comment>
<evidence type="ECO:0000256" key="3">
    <source>
        <dbReference type="ARBA" id="ARBA00022475"/>
    </source>
</evidence>
<feature type="transmembrane region" description="Helical" evidence="8">
    <location>
        <begin position="386"/>
        <end position="409"/>
    </location>
</feature>
<keyword evidence="3" id="KW-1003">Cell membrane</keyword>
<sequence length="483" mass="54279">MFMKTDVRTKDGAITVAVRSEVRTVFIRSKAGIMYSNPTQGMEVCLSRIVGNGPRLTISRDGSVAPVAPMLTSRRLAVRHLDTDFGMSARKFGCCDDDVNSMHRSMCWVLLVAQAFALCPVQGITGRRAEELRFTWRSVRVFYTSIVILALLVSLGFSFTWFLVVGFTFPASGALMFYGTGLTCCALFLNLGTKWPELALLWQRTENSQIRYGYPTNLSLKIRTLTVIILTLALVEYLLSNANRMYIASQCSTGGFDLVRRYIMVTHRHVFEVVGYSSGMAVFTAVVSIIASFYWSYADVFVMLISIALASRFKLLNSCLKKVKGKAKGFWRSVREDYNDLSHLTSCVDSRVSSIVLLCFATNLFYICQQLLNSMNNSVSTIQATYFYLSFGYLLLRTMAMALSAASIYDESRAAKDVLYAVPAHNYQVEVHRFLVQVSTDNISLTGLNFFPVTRTVLLTVSNLHCSYQNILAILMWYIILVY</sequence>
<dbReference type="STRING" id="105785.A0A2J7PVB2"/>
<accession>A0A2J7PVB2</accession>
<keyword evidence="10" id="KW-1185">Reference proteome</keyword>
<dbReference type="PANTHER" id="PTHR21421:SF29">
    <property type="entry name" value="GUSTATORY RECEPTOR 5A FOR TREHALOSE-RELATED"/>
    <property type="match status" value="1"/>
</dbReference>
<feature type="transmembrane region" description="Helical" evidence="8">
    <location>
        <begin position="341"/>
        <end position="366"/>
    </location>
</feature>
<evidence type="ECO:0000256" key="5">
    <source>
        <dbReference type="ARBA" id="ARBA00022989"/>
    </source>
</evidence>
<feature type="transmembrane region" description="Helical" evidence="8">
    <location>
        <begin position="145"/>
        <end position="167"/>
    </location>
</feature>
<proteinExistence type="inferred from homology"/>
<evidence type="ECO:0000313" key="10">
    <source>
        <dbReference type="Proteomes" id="UP000235965"/>
    </source>
</evidence>
<keyword evidence="5 8" id="KW-1133">Transmembrane helix</keyword>
<dbReference type="PANTHER" id="PTHR21421">
    <property type="entry name" value="GUSTATORY RECEPTOR"/>
    <property type="match status" value="1"/>
</dbReference>
<dbReference type="FunCoup" id="A0A2J7PVB2">
    <property type="interactions" value="77"/>
</dbReference>
<gene>
    <name evidence="9" type="ORF">B7P43_G14389</name>
</gene>
<feature type="transmembrane region" description="Helical" evidence="8">
    <location>
        <begin position="270"/>
        <end position="295"/>
    </location>
</feature>
<comment type="similarity">
    <text evidence="2">Belongs to the insect chemoreceptor superfamily. Gustatory receptor (GR) family. Gr5a subfamily.</text>
</comment>
<dbReference type="InterPro" id="IPR009318">
    <property type="entry name" value="Gustatory_rcpt"/>
</dbReference>
<evidence type="ECO:0000256" key="7">
    <source>
        <dbReference type="ARBA" id="ARBA00023170"/>
    </source>
</evidence>
<evidence type="ECO:0000256" key="2">
    <source>
        <dbReference type="ARBA" id="ARBA00005327"/>
    </source>
</evidence>
<evidence type="ECO:0000256" key="6">
    <source>
        <dbReference type="ARBA" id="ARBA00023136"/>
    </source>
</evidence>
<feature type="transmembrane region" description="Helical" evidence="8">
    <location>
        <begin position="222"/>
        <end position="239"/>
    </location>
</feature>
<feature type="transmembrane region" description="Helical" evidence="8">
    <location>
        <begin position="107"/>
        <end position="125"/>
    </location>
</feature>
<dbReference type="InParanoid" id="A0A2J7PVB2"/>
<feature type="transmembrane region" description="Helical" evidence="8">
    <location>
        <begin position="174"/>
        <end position="192"/>
    </location>
</feature>
<keyword evidence="7" id="KW-0675">Receptor</keyword>
<evidence type="ECO:0000313" key="9">
    <source>
        <dbReference type="EMBL" id="PNF20285.1"/>
    </source>
</evidence>
<evidence type="ECO:0000256" key="1">
    <source>
        <dbReference type="ARBA" id="ARBA00004651"/>
    </source>
</evidence>
<protein>
    <recommendedName>
        <fullName evidence="11">Gustatory receptor</fullName>
    </recommendedName>
</protein>
<dbReference type="GO" id="GO:0005886">
    <property type="term" value="C:plasma membrane"/>
    <property type="evidence" value="ECO:0007669"/>
    <property type="project" value="UniProtKB-SubCell"/>
</dbReference>
<dbReference type="EMBL" id="NEVH01020964">
    <property type="protein sequence ID" value="PNF20285.1"/>
    <property type="molecule type" value="Genomic_DNA"/>
</dbReference>
<keyword evidence="4 8" id="KW-0812">Transmembrane</keyword>
<dbReference type="AlphaFoldDB" id="A0A2J7PVB2"/>
<dbReference type="Pfam" id="PF06151">
    <property type="entry name" value="Trehalose_recp"/>
    <property type="match status" value="1"/>
</dbReference>
<organism evidence="9 10">
    <name type="scientific">Cryptotermes secundus</name>
    <dbReference type="NCBI Taxonomy" id="105785"/>
    <lineage>
        <taxon>Eukaryota</taxon>
        <taxon>Metazoa</taxon>
        <taxon>Ecdysozoa</taxon>
        <taxon>Arthropoda</taxon>
        <taxon>Hexapoda</taxon>
        <taxon>Insecta</taxon>
        <taxon>Pterygota</taxon>
        <taxon>Neoptera</taxon>
        <taxon>Polyneoptera</taxon>
        <taxon>Dictyoptera</taxon>
        <taxon>Blattodea</taxon>
        <taxon>Blattoidea</taxon>
        <taxon>Termitoidae</taxon>
        <taxon>Kalotermitidae</taxon>
        <taxon>Cryptotermitinae</taxon>
        <taxon>Cryptotermes</taxon>
    </lineage>
</organism>
<keyword evidence="6 8" id="KW-0472">Membrane</keyword>